<evidence type="ECO:0000256" key="2">
    <source>
        <dbReference type="ARBA" id="ARBA00007647"/>
    </source>
</evidence>
<protein>
    <recommendedName>
        <fullName evidence="12">Glycosyltransferase family 92 protein</fullName>
    </recommendedName>
</protein>
<dbReference type="Pfam" id="PF01697">
    <property type="entry name" value="Glyco_transf_92"/>
    <property type="match status" value="1"/>
</dbReference>
<evidence type="ECO:0000256" key="8">
    <source>
        <dbReference type="SAM" id="MobiDB-lite"/>
    </source>
</evidence>
<evidence type="ECO:0000256" key="7">
    <source>
        <dbReference type="ARBA" id="ARBA00023136"/>
    </source>
</evidence>
<dbReference type="EMBL" id="CAMXCT010000698">
    <property type="protein sequence ID" value="CAI3982267.1"/>
    <property type="molecule type" value="Genomic_DNA"/>
</dbReference>
<evidence type="ECO:0000256" key="1">
    <source>
        <dbReference type="ARBA" id="ARBA00004167"/>
    </source>
</evidence>
<keyword evidence="7" id="KW-0472">Membrane</keyword>
<keyword evidence="3" id="KW-0328">Glycosyltransferase</keyword>
<dbReference type="EMBL" id="CAMXCT030000698">
    <property type="protein sequence ID" value="CAL4769579.1"/>
    <property type="molecule type" value="Genomic_DNA"/>
</dbReference>
<keyword evidence="11" id="KW-1185">Reference proteome</keyword>
<evidence type="ECO:0000256" key="6">
    <source>
        <dbReference type="ARBA" id="ARBA00022989"/>
    </source>
</evidence>
<evidence type="ECO:0000313" key="10">
    <source>
        <dbReference type="EMBL" id="CAL1135642.1"/>
    </source>
</evidence>
<feature type="region of interest" description="Disordered" evidence="8">
    <location>
        <begin position="1"/>
        <end position="27"/>
    </location>
</feature>
<keyword evidence="6" id="KW-1133">Transmembrane helix</keyword>
<evidence type="ECO:0000256" key="3">
    <source>
        <dbReference type="ARBA" id="ARBA00022676"/>
    </source>
</evidence>
<accession>A0A9P1FQ22</accession>
<dbReference type="GO" id="GO:0016020">
    <property type="term" value="C:membrane"/>
    <property type="evidence" value="ECO:0007669"/>
    <property type="project" value="UniProtKB-SubCell"/>
</dbReference>
<evidence type="ECO:0008006" key="12">
    <source>
        <dbReference type="Google" id="ProtNLM"/>
    </source>
</evidence>
<comment type="similarity">
    <text evidence="2">Belongs to the glycosyltransferase 92 family.</text>
</comment>
<keyword evidence="4" id="KW-0808">Transferase</keyword>
<name>A0A9P1FQ22_9DINO</name>
<dbReference type="Proteomes" id="UP001152797">
    <property type="component" value="Unassembled WGS sequence"/>
</dbReference>
<gene>
    <name evidence="9" type="ORF">C1SCF055_LOCUS9978</name>
</gene>
<evidence type="ECO:0000256" key="4">
    <source>
        <dbReference type="ARBA" id="ARBA00022679"/>
    </source>
</evidence>
<dbReference type="GO" id="GO:0016757">
    <property type="term" value="F:glycosyltransferase activity"/>
    <property type="evidence" value="ECO:0007669"/>
    <property type="project" value="UniProtKB-KW"/>
</dbReference>
<evidence type="ECO:0000313" key="11">
    <source>
        <dbReference type="Proteomes" id="UP001152797"/>
    </source>
</evidence>
<dbReference type="GO" id="GO:0005737">
    <property type="term" value="C:cytoplasm"/>
    <property type="evidence" value="ECO:0007669"/>
    <property type="project" value="TreeGrafter"/>
</dbReference>
<comment type="subcellular location">
    <subcellularLocation>
        <location evidence="1">Membrane</location>
        <topology evidence="1">Single-pass membrane protein</topology>
    </subcellularLocation>
</comment>
<evidence type="ECO:0000256" key="5">
    <source>
        <dbReference type="ARBA" id="ARBA00022692"/>
    </source>
</evidence>
<dbReference type="PANTHER" id="PTHR21461:SF69">
    <property type="entry name" value="GLYCOSYLTRANSFERASE FAMILY 92 PROTEIN"/>
    <property type="match status" value="1"/>
</dbReference>
<dbReference type="AlphaFoldDB" id="A0A9P1FQ22"/>
<reference evidence="9" key="1">
    <citation type="submission" date="2022-10" db="EMBL/GenBank/DDBJ databases">
        <authorList>
            <person name="Chen Y."/>
            <person name="Dougan E. K."/>
            <person name="Chan C."/>
            <person name="Rhodes N."/>
            <person name="Thang M."/>
        </authorList>
    </citation>
    <scope>NUCLEOTIDE SEQUENCE</scope>
</reference>
<dbReference type="PANTHER" id="PTHR21461">
    <property type="entry name" value="GLYCOSYLTRANSFERASE FAMILY 92 PROTEIN"/>
    <property type="match status" value="1"/>
</dbReference>
<dbReference type="EMBL" id="CAMXCT020000698">
    <property type="protein sequence ID" value="CAL1135642.1"/>
    <property type="molecule type" value="Genomic_DNA"/>
</dbReference>
<dbReference type="InterPro" id="IPR008166">
    <property type="entry name" value="Glyco_transf_92"/>
</dbReference>
<proteinExistence type="inferred from homology"/>
<reference evidence="10" key="2">
    <citation type="submission" date="2024-04" db="EMBL/GenBank/DDBJ databases">
        <authorList>
            <person name="Chen Y."/>
            <person name="Shah S."/>
            <person name="Dougan E. K."/>
            <person name="Thang M."/>
            <person name="Chan C."/>
        </authorList>
    </citation>
    <scope>NUCLEOTIDE SEQUENCE [LARGE SCALE GENOMIC DNA]</scope>
</reference>
<dbReference type="OrthoDB" id="407163at2759"/>
<keyword evidence="5" id="KW-0812">Transmembrane</keyword>
<organism evidence="9">
    <name type="scientific">Cladocopium goreaui</name>
    <dbReference type="NCBI Taxonomy" id="2562237"/>
    <lineage>
        <taxon>Eukaryota</taxon>
        <taxon>Sar</taxon>
        <taxon>Alveolata</taxon>
        <taxon>Dinophyceae</taxon>
        <taxon>Suessiales</taxon>
        <taxon>Symbiodiniaceae</taxon>
        <taxon>Cladocopium</taxon>
    </lineage>
</organism>
<sequence length="465" mass="52648">MLQVSSIEQKEAARGQPGGSWQSPDIASLPRPKTISLMEKVELTIISAVPTFGPDGNFITLIREPVLVSQDHTASNALEAYLLKNKIYCTGPKRSHRVLLRWSPAKVNLFCDWPAEEAKETKFEIFLEDAAGKALGQFSAKHKPLEKKFDTVACVRDIFVDTNPRHLGESFSGPFKQLVEWLEFNHMHGIDHFFFYTFHGTEDAAKEIMTPYMNDGLASRIHFEHYPGVNVVRQHYVIRDCLYRAKNHANWLLPTIDVDEYIHMTGGHIFAGGVVPKDYLRTAWDSIVRYNKAEKKKIQTIKFYRFRFARGPPGQLDIASVWREASLQEGRSGHIRALPKYVCNVHLSYDPHIHGAMFSSFLGVGQNVLVANHYRNAKGVRIEYGDNFTQLPDALATVKDEALVPSVALVEEAIRQRFSEDPRILLRRLGEKRPPSQEVAAKLSADPGNVTLAMHSLKGEDDEDW</sequence>
<comment type="caution">
    <text evidence="9">The sequence shown here is derived from an EMBL/GenBank/DDBJ whole genome shotgun (WGS) entry which is preliminary data.</text>
</comment>
<evidence type="ECO:0000313" key="9">
    <source>
        <dbReference type="EMBL" id="CAI3982267.1"/>
    </source>
</evidence>